<dbReference type="Proteomes" id="UP000823405">
    <property type="component" value="Unassembled WGS sequence"/>
</dbReference>
<feature type="compositionally biased region" description="Low complexity" evidence="1">
    <location>
        <begin position="37"/>
        <end position="49"/>
    </location>
</feature>
<feature type="compositionally biased region" description="Basic and acidic residues" evidence="1">
    <location>
        <begin position="80"/>
        <end position="91"/>
    </location>
</feature>
<dbReference type="OrthoDB" id="2445635at2759"/>
<feature type="region of interest" description="Disordered" evidence="1">
    <location>
        <begin position="1"/>
        <end position="92"/>
    </location>
</feature>
<gene>
    <name evidence="2" type="ORF">BGZ97_013016</name>
</gene>
<protein>
    <submittedName>
        <fullName evidence="2">Uncharacterized protein</fullName>
    </submittedName>
</protein>
<dbReference type="EMBL" id="JAAAIN010000923">
    <property type="protein sequence ID" value="KAG0309623.1"/>
    <property type="molecule type" value="Genomic_DNA"/>
</dbReference>
<comment type="caution">
    <text evidence="2">The sequence shown here is derived from an EMBL/GenBank/DDBJ whole genome shotgun (WGS) entry which is preliminary data.</text>
</comment>
<evidence type="ECO:0000256" key="1">
    <source>
        <dbReference type="SAM" id="MobiDB-lite"/>
    </source>
</evidence>
<dbReference type="AlphaFoldDB" id="A0A9P6UL29"/>
<name>A0A9P6UL29_9FUNG</name>
<evidence type="ECO:0000313" key="2">
    <source>
        <dbReference type="EMBL" id="KAG0309623.1"/>
    </source>
</evidence>
<keyword evidence="3" id="KW-1185">Reference proteome</keyword>
<sequence length="118" mass="13052">MAADGNDRIRPWSSALERPRPSSASRQTTEHRLSEIKTSSAPSSKQSPAHPHHHHHHTQQTSSSSAPPPISTAMTTRSSRVKDSITKDSAPRKWICKQVPVKTLGGEMMMPIWFSGTF</sequence>
<feature type="compositionally biased region" description="Basic and acidic residues" evidence="1">
    <location>
        <begin position="1"/>
        <end position="10"/>
    </location>
</feature>
<organism evidence="2 3">
    <name type="scientific">Linnemannia gamsii</name>
    <dbReference type="NCBI Taxonomy" id="64522"/>
    <lineage>
        <taxon>Eukaryota</taxon>
        <taxon>Fungi</taxon>
        <taxon>Fungi incertae sedis</taxon>
        <taxon>Mucoromycota</taxon>
        <taxon>Mortierellomycotina</taxon>
        <taxon>Mortierellomycetes</taxon>
        <taxon>Mortierellales</taxon>
        <taxon>Mortierellaceae</taxon>
        <taxon>Linnemannia</taxon>
    </lineage>
</organism>
<proteinExistence type="predicted"/>
<accession>A0A9P6UL29</accession>
<evidence type="ECO:0000313" key="3">
    <source>
        <dbReference type="Proteomes" id="UP000823405"/>
    </source>
</evidence>
<reference evidence="2" key="1">
    <citation type="journal article" date="2020" name="Fungal Divers.">
        <title>Resolving the Mortierellaceae phylogeny through synthesis of multi-gene phylogenetics and phylogenomics.</title>
        <authorList>
            <person name="Vandepol N."/>
            <person name="Liber J."/>
            <person name="Desiro A."/>
            <person name="Na H."/>
            <person name="Kennedy M."/>
            <person name="Barry K."/>
            <person name="Grigoriev I.V."/>
            <person name="Miller A.N."/>
            <person name="O'Donnell K."/>
            <person name="Stajich J.E."/>
            <person name="Bonito G."/>
        </authorList>
    </citation>
    <scope>NUCLEOTIDE SEQUENCE</scope>
    <source>
        <strain evidence="2">NVP60</strain>
    </source>
</reference>